<dbReference type="EMBL" id="AJ937771">
    <property type="protein sequence ID" value="CAI78721.1"/>
    <property type="molecule type" value="Genomic_DNA"/>
</dbReference>
<dbReference type="InterPro" id="IPR055407">
    <property type="entry name" value="TraM_C"/>
</dbReference>
<dbReference type="Pfam" id="PF12508">
    <property type="entry name" value="Transposon_TraM"/>
    <property type="match status" value="1"/>
</dbReference>
<proteinExistence type="predicted"/>
<sequence length="316" mass="36077">MKLEKNKILIIGVIICVILFIRVYASILLGDDEAPTLDSNQIPVPRLEDGQKEYESKLDALNDLKEVKQTNAPSIYDERLLDSMGVYDPDLLEKEKMQMVDSIYRNGQIKYSDRYVYQDDSTPKINAIDQNIMDQKDLIPKTEENKVKTIIDTKELALEHLLFFASNPAKDPTFDSKNTDNMIYVRVDGTQTVKANFRLQMRLEREALIDGQRIPRNTPLYGFISFKPNRVAINIENINHQPTKLRAFDLQDGSEGVYAENSFRAEATQEVIGDVVGDINMAGMPQLSGIRKIFQRNNRNVKVTVADNYKLILKGK</sequence>
<evidence type="ECO:0000259" key="1">
    <source>
        <dbReference type="Pfam" id="PF12508"/>
    </source>
</evidence>
<protein>
    <submittedName>
        <fullName evidence="2">Conjugative transposon protein TraM</fullName>
    </submittedName>
</protein>
<accession>Q2YZD6</accession>
<evidence type="ECO:0000313" key="2">
    <source>
        <dbReference type="EMBL" id="CAI78721.1"/>
    </source>
</evidence>
<gene>
    <name evidence="2" type="primary">traM</name>
</gene>
<feature type="domain" description="Conjugative transposon TraM C-terminal" evidence="1">
    <location>
        <begin position="183"/>
        <end position="314"/>
    </location>
</feature>
<dbReference type="AlphaFoldDB" id="Q2YZD6"/>
<name>Q2YZD6_9FLAO</name>
<organism evidence="2">
    <name type="scientific">uncultured Flavobacteriaceae bacterium</name>
    <dbReference type="NCBI Taxonomy" id="165436"/>
    <lineage>
        <taxon>Bacteria</taxon>
        <taxon>Pseudomonadati</taxon>
        <taxon>Bacteroidota</taxon>
        <taxon>Flavobacteriia</taxon>
        <taxon>Flavobacteriales</taxon>
        <taxon>Flavobacteriaceae</taxon>
        <taxon>environmental samples</taxon>
    </lineage>
</organism>
<reference evidence="2" key="1">
    <citation type="journal article" date="2005" name="Environ. Microbiol.">
        <title>Lateral gene transfer and phylogenetic assignment of environmental fosmid clones.</title>
        <authorList>
            <person name="Nesbo C.L."/>
            <person name="Boucher Y."/>
            <person name="Dlutek M."/>
            <person name="Doolittle F.W."/>
        </authorList>
    </citation>
    <scope>NUCLEOTIDE SEQUENCE</scope>
</reference>